<feature type="non-terminal residue" evidence="2">
    <location>
        <position position="1"/>
    </location>
</feature>
<dbReference type="CDD" id="cd02440">
    <property type="entry name" value="AdoMet_MTases"/>
    <property type="match status" value="1"/>
</dbReference>
<name>A0A0N8PQQ9_9CHLR</name>
<keyword evidence="3" id="KW-1185">Reference proteome</keyword>
<gene>
    <name evidence="2" type="ORF">SE17_41415</name>
</gene>
<dbReference type="GO" id="GO:0030488">
    <property type="term" value="P:tRNA methylation"/>
    <property type="evidence" value="ECO:0007669"/>
    <property type="project" value="TreeGrafter"/>
</dbReference>
<dbReference type="Proteomes" id="UP000050509">
    <property type="component" value="Unassembled WGS sequence"/>
</dbReference>
<dbReference type="Gene3D" id="3.40.50.150">
    <property type="entry name" value="Vaccinia Virus protein VP39"/>
    <property type="match status" value="1"/>
</dbReference>
<dbReference type="GO" id="GO:0016423">
    <property type="term" value="F:tRNA (guanine) methyltransferase activity"/>
    <property type="evidence" value="ECO:0007669"/>
    <property type="project" value="TreeGrafter"/>
</dbReference>
<evidence type="ECO:0000259" key="1">
    <source>
        <dbReference type="Pfam" id="PF01170"/>
    </source>
</evidence>
<organism evidence="2 3">
    <name type="scientific">Kouleothrix aurantiaca</name>
    <dbReference type="NCBI Taxonomy" id="186479"/>
    <lineage>
        <taxon>Bacteria</taxon>
        <taxon>Bacillati</taxon>
        <taxon>Chloroflexota</taxon>
        <taxon>Chloroflexia</taxon>
        <taxon>Chloroflexales</taxon>
        <taxon>Roseiflexineae</taxon>
        <taxon>Roseiflexaceae</taxon>
        <taxon>Kouleothrix</taxon>
    </lineage>
</organism>
<dbReference type="Pfam" id="PF01170">
    <property type="entry name" value="UPF0020"/>
    <property type="match status" value="1"/>
</dbReference>
<dbReference type="InterPro" id="IPR000241">
    <property type="entry name" value="RlmKL-like_Mtase"/>
</dbReference>
<accession>A0A0N8PQQ9</accession>
<proteinExistence type="predicted"/>
<dbReference type="SUPFAM" id="SSF53335">
    <property type="entry name" value="S-adenosyl-L-methionine-dependent methyltransferases"/>
    <property type="match status" value="1"/>
</dbReference>
<dbReference type="AlphaFoldDB" id="A0A0N8PQQ9"/>
<evidence type="ECO:0000313" key="2">
    <source>
        <dbReference type="EMBL" id="KPV47813.1"/>
    </source>
</evidence>
<protein>
    <submittedName>
        <fullName evidence="2">RNA methyltransferase</fullName>
    </submittedName>
</protein>
<reference evidence="2 3" key="1">
    <citation type="submission" date="2015-09" db="EMBL/GenBank/DDBJ databases">
        <title>Draft genome sequence of Kouleothrix aurantiaca JCM 19913.</title>
        <authorList>
            <person name="Hemp J."/>
        </authorList>
    </citation>
    <scope>NUCLEOTIDE SEQUENCE [LARGE SCALE GENOMIC DNA]</scope>
    <source>
        <strain evidence="2 3">COM-B</strain>
    </source>
</reference>
<dbReference type="PANTHER" id="PTHR14911:SF13">
    <property type="entry name" value="TRNA (GUANINE(6)-N2)-METHYLTRANSFERASE THUMP3"/>
    <property type="match status" value="1"/>
</dbReference>
<dbReference type="EMBL" id="LJCR01003210">
    <property type="protein sequence ID" value="KPV47813.1"/>
    <property type="molecule type" value="Genomic_DNA"/>
</dbReference>
<dbReference type="InterPro" id="IPR029063">
    <property type="entry name" value="SAM-dependent_MTases_sf"/>
</dbReference>
<keyword evidence="2" id="KW-0808">Transferase</keyword>
<sequence>VGGSVSNRLLATRAWRVCNFPGAMNASLAHAMAVLTAPRAGDTLLNVACGSGTLLIEWLALSRARRAIGCDTDPAALACAQQNLEAAGFAPEVELEAWDAGALPLPDASIDVIVGDLPFGQLVGTHRQNITLYPRVLAEAARVARPGARMALLTHEVRLLEQAAGEFSDQWIVREVLRVRTGGMTPRVVLFERSAV</sequence>
<evidence type="ECO:0000313" key="3">
    <source>
        <dbReference type="Proteomes" id="UP000050509"/>
    </source>
</evidence>
<keyword evidence="2" id="KW-0489">Methyltransferase</keyword>
<dbReference type="PANTHER" id="PTHR14911">
    <property type="entry name" value="THUMP DOMAIN-CONTAINING"/>
    <property type="match status" value="1"/>
</dbReference>
<comment type="caution">
    <text evidence="2">The sequence shown here is derived from an EMBL/GenBank/DDBJ whole genome shotgun (WGS) entry which is preliminary data.</text>
</comment>
<feature type="domain" description="Ribosomal RNA large subunit methyltransferase K/L-like methyltransferase" evidence="1">
    <location>
        <begin position="13"/>
        <end position="184"/>
    </location>
</feature>